<dbReference type="Gene3D" id="1.20.1110.10">
    <property type="entry name" value="Calcium-transporting ATPase, transmembrane domain"/>
    <property type="match status" value="2"/>
</dbReference>
<dbReference type="Pfam" id="PF00122">
    <property type="entry name" value="E1-E2_ATPase"/>
    <property type="match status" value="1"/>
</dbReference>
<keyword evidence="10" id="KW-0813">Transport</keyword>
<keyword evidence="10" id="KW-0739">Sodium transport</keyword>
<evidence type="ECO:0000256" key="5">
    <source>
        <dbReference type="ARBA" id="ARBA00022840"/>
    </source>
</evidence>
<feature type="transmembrane region" description="Helical" evidence="16">
    <location>
        <begin position="56"/>
        <end position="81"/>
    </location>
</feature>
<feature type="transmembrane region" description="Helical" evidence="16">
    <location>
        <begin position="93"/>
        <end position="114"/>
    </location>
</feature>
<gene>
    <name evidence="18" type="ORF">C1SCF055_LOCUS44585</name>
</gene>
<reference evidence="19" key="2">
    <citation type="submission" date="2024-04" db="EMBL/GenBank/DDBJ databases">
        <authorList>
            <person name="Chen Y."/>
            <person name="Shah S."/>
            <person name="Dougan E. K."/>
            <person name="Thang M."/>
            <person name="Chan C."/>
        </authorList>
    </citation>
    <scope>NUCLEOTIDE SEQUENCE [LARGE SCALE GENOMIC DNA]</scope>
</reference>
<dbReference type="InterPro" id="IPR059000">
    <property type="entry name" value="ATPase_P-type_domA"/>
</dbReference>
<comment type="catalytic activity">
    <reaction evidence="12">
        <text>Na(+)(in) + ATP + H2O = Na(+)(out) + ADP + phosphate + H(+)</text>
        <dbReference type="Rhea" id="RHEA:14633"/>
        <dbReference type="ChEBI" id="CHEBI:15377"/>
        <dbReference type="ChEBI" id="CHEBI:15378"/>
        <dbReference type="ChEBI" id="CHEBI:29101"/>
        <dbReference type="ChEBI" id="CHEBI:30616"/>
        <dbReference type="ChEBI" id="CHEBI:43474"/>
        <dbReference type="ChEBI" id="CHEBI:456216"/>
        <dbReference type="EC" id="7.2.2.3"/>
    </reaction>
    <physiologicalReaction direction="left-to-right" evidence="12">
        <dbReference type="Rhea" id="RHEA:14634"/>
    </physiologicalReaction>
</comment>
<dbReference type="Pfam" id="PF00690">
    <property type="entry name" value="Cation_ATPase_N"/>
    <property type="match status" value="1"/>
</dbReference>
<dbReference type="InterPro" id="IPR008250">
    <property type="entry name" value="ATPase_P-typ_transduc_dom_A_sf"/>
</dbReference>
<evidence type="ECO:0000256" key="13">
    <source>
        <dbReference type="ARBA" id="ARBA00067200"/>
    </source>
</evidence>
<dbReference type="Proteomes" id="UP001152797">
    <property type="component" value="Unassembled WGS sequence"/>
</dbReference>
<evidence type="ECO:0000256" key="7">
    <source>
        <dbReference type="ARBA" id="ARBA00022989"/>
    </source>
</evidence>
<dbReference type="EMBL" id="CAMXCT020006792">
    <property type="protein sequence ID" value="CAL1173518.1"/>
    <property type="molecule type" value="Genomic_DNA"/>
</dbReference>
<evidence type="ECO:0000256" key="10">
    <source>
        <dbReference type="ARBA" id="ARBA00023201"/>
    </source>
</evidence>
<evidence type="ECO:0000256" key="2">
    <source>
        <dbReference type="ARBA" id="ARBA00022475"/>
    </source>
</evidence>
<dbReference type="GO" id="GO:0036376">
    <property type="term" value="P:sodium ion export across plasma membrane"/>
    <property type="evidence" value="ECO:0007669"/>
    <property type="project" value="TreeGrafter"/>
</dbReference>
<keyword evidence="7 16" id="KW-1133">Transmembrane helix</keyword>
<feature type="region of interest" description="Disordered" evidence="15">
    <location>
        <begin position="2343"/>
        <end position="2393"/>
    </location>
</feature>
<keyword evidence="4" id="KW-0547">Nucleotide-binding</keyword>
<keyword evidence="14" id="KW-0175">Coiled coil</keyword>
<keyword evidence="10" id="KW-0406">Ion transport</keyword>
<evidence type="ECO:0000256" key="3">
    <source>
        <dbReference type="ARBA" id="ARBA00022692"/>
    </source>
</evidence>
<dbReference type="SUPFAM" id="SSF56784">
    <property type="entry name" value="HAD-like"/>
    <property type="match status" value="1"/>
</dbReference>
<dbReference type="PROSITE" id="PS00154">
    <property type="entry name" value="ATPASE_E1_E2"/>
    <property type="match status" value="1"/>
</dbReference>
<dbReference type="GO" id="GO:0005391">
    <property type="term" value="F:P-type sodium:potassium-exchanging transporter activity"/>
    <property type="evidence" value="ECO:0007669"/>
    <property type="project" value="TreeGrafter"/>
</dbReference>
<dbReference type="Pfam" id="PF00689">
    <property type="entry name" value="Cation_ATPase_C"/>
    <property type="match status" value="1"/>
</dbReference>
<evidence type="ECO:0000256" key="14">
    <source>
        <dbReference type="SAM" id="Coils"/>
    </source>
</evidence>
<keyword evidence="6" id="KW-1278">Translocase</keyword>
<keyword evidence="20" id="KW-1185">Reference proteome</keyword>
<name>A0A9P1GSQ8_9DINO</name>
<feature type="transmembrane region" description="Helical" evidence="16">
    <location>
        <begin position="2695"/>
        <end position="2718"/>
    </location>
</feature>
<keyword evidence="8" id="KW-0915">Sodium</keyword>
<evidence type="ECO:0000256" key="4">
    <source>
        <dbReference type="ARBA" id="ARBA00022741"/>
    </source>
</evidence>
<evidence type="ECO:0000256" key="12">
    <source>
        <dbReference type="ARBA" id="ARBA00049499"/>
    </source>
</evidence>
<dbReference type="Gene3D" id="3.40.1110.10">
    <property type="entry name" value="Calcium-transporting ATPase, cytoplasmic domain N"/>
    <property type="match status" value="1"/>
</dbReference>
<evidence type="ECO:0000313" key="18">
    <source>
        <dbReference type="EMBL" id="CAI4020143.1"/>
    </source>
</evidence>
<dbReference type="Gene3D" id="3.40.50.1000">
    <property type="entry name" value="HAD superfamily/HAD-like"/>
    <property type="match status" value="2"/>
</dbReference>
<dbReference type="NCBIfam" id="TIGR01494">
    <property type="entry name" value="ATPase_P-type"/>
    <property type="match status" value="2"/>
</dbReference>
<evidence type="ECO:0000256" key="11">
    <source>
        <dbReference type="ARBA" id="ARBA00035029"/>
    </source>
</evidence>
<feature type="compositionally biased region" description="Basic and acidic residues" evidence="15">
    <location>
        <begin position="2941"/>
        <end position="2954"/>
    </location>
</feature>
<evidence type="ECO:0000313" key="20">
    <source>
        <dbReference type="Proteomes" id="UP001152797"/>
    </source>
</evidence>
<dbReference type="Pfam" id="PF13246">
    <property type="entry name" value="Cation_ATPase"/>
    <property type="match status" value="1"/>
</dbReference>
<keyword evidence="9 16" id="KW-0472">Membrane</keyword>
<dbReference type="InterPro" id="IPR023299">
    <property type="entry name" value="ATPase_P-typ_cyto_dom_N"/>
</dbReference>
<feature type="coiled-coil region" evidence="14">
    <location>
        <begin position="2477"/>
        <end position="2585"/>
    </location>
</feature>
<sequence>MATAEEIAQRDAEDSIEQVISRYTTDLQSGLTTASAEHKLKEDGLNELYKPPKPTLLMLFIMQLLGFIIILLIIAAVASMTVNATGSKRDDPLSYTTGIAIFVIVILNAGIAAWTEHKAGDALEALSKMTQAAIYVIRDGKEVQITTNTVVRGDIVVLGTGDVVPADMRLAEAEDLKVSEMALTGEPDDVSKTWKLKPKKEGEPEKLTPEVCVFSGCNVTNGKGRGVVTATGMGTRIGRIAQLIAGEEGPKKKCYCLPDTSANQTPLQRNLEQLGAKIGILAIVVCVLVFIIGVVLDRKDLDNLDSPSALYMVLIAVTLAVAAIPEGIPLCVTISLSIGCSDMVNQHVLVRKLAAVETLGSASVICSDKTGTLTEGKMTMVNMWAAGVSYDVAGKGFDPTVGKITKCDGGADATRDMAVRSTLLSGILCCNTTLEKVKDPDTGEEKWEPRGNSSEAPIVVAARKVGHSEKVSEEYPRIIEIPFSSSRKMMLTVSDVGGRSNLCEDGMPLPTGTKYMAVCKGAPNFIVDLCEERMMPDGSVSKMTDAAKAEVLKVVDEYSMKALRVLAVAVRPMKELPFDTHDDEISTDQKFSALRQDLRLLGLVASIDPDRDGVKDSVLAARGAGIRVVMITGDYLKTAIAIAKNVQILQPQDDEATAAVDCNSLRPGGESCEKIPFFGCRPRLRVYGCFSTHGTQKKPWLWAQLALENVSSEFEEPYESMGGESLAKAGFMAALQHQMRKLDSGAEEQKAKAKKAILKADGVPTLTLVAKHGKGRVKEAADEALKLLSQDSTRPHPILEENKVVDPEGDIPSGKGTRVAMFSARFDGGPIEQKFRKVFQILCDHHYDILMVAADAGESFGDLTTEYLGRLHEEKGTMLAVCTKQYGEMTASAYSSHKELKFALDYENHLSVLPLRVDDTYPPEPPGGPDHKYDKKNLARKYILSVFKPCVVFLDCREKSERDIAAEIAKSLQKRKVAKAHDGDTSAFLAKVHQGQYLEHREMDRMTSTVRVFARAKPEDKLEIVKSIQRMGQVAAMTGDGVNDAPALNQANIGVAMGIQGTEVAKGASDMILTDDNFCGAPWGSRGLPSFKGHGFDVCPPQLPKPEPPTKSALNQTKVIRHCMAISLATCNVSSLYAGNGHEDHQAVGVQLQWVQDRQQKQGKKKQYLSAEIWDYRIAKLHLRRRLQNARRQASLDSIRLVFWAWKNQELPSLAELEMAYRRVPFGKAVGNDGIPPEVCHVKARDLARLTYAILIKVFVYGQEAIEHKGGRLAVAWKHRGDVRDSYADVVFGLLWAQLLRRYEEQLVAHDVLEVIPVHDLPSLGDQVDVPHEKVPFIGPTWMDDLNVCIAADSNLGLERKAGLAMSLLLDQCREMHMEPNLRKGKTEIMFTFRGSNSREFRRKYFSGAQGLTVVGEHDTVQVSVVSRYLHLGGILHHRDIDRVEVSRRLAIAHQAFTAHRRILYHNCKIQWKKRREIFVTLILSKLVYGLESWTLKSQKVKMQFHSGVMSLYRRLLKLPHDMHITDLHLLARAGLPSPGELLRSSRLRYFGTLHRCGRAANWGVIAEDHDWIALIQDDIQWLWSQVSNTTDLKDPVDHYPVWKDLLTFHSSYWKKLVRRGIAHAIAQRDNYVIALDFHCSIGSILHDHDWVAELPADDTRTVPSEAYGCMCCQKRFLTHAGESVHMFKKHGRVAPARSLFDETHCPACLREYHTRAKVLAHLRHADRCRRALIGQRMQCAIVPGTGSSIDRELENSMDGALPFQQAFGPQRPNVRQADFDQHNIRLLEDLYLALLEVTSTDDLEQVIRTEIGKHPVGWTVCRLTLLHFLEIFTEQDAEVLAFSFDAVRRCIEILARDDAWPFLQMQCVREGSSVNQDISVWEAWFAEFACEPPASWKLLQPLPRSLSKQKIILHAYAGRRRRGDIEWYVDAMAARYPSHVIHVASVDIVIDATFGDISREQTRSYWIGHILQGHVIGFLAGPPCNTWSRARHHVIAGVRGPRVVRTPQEPWGKESLSLTELQHVSIGNLLLGFALACLTALAMRSGTGLVEHPKDPEKDEMLSIWRLPVLRAILQLPNVRLVHLAQGLFGAPSAKPTTLMVLGMSTLERFLHANRVTREIPTGASVGKDQNGQFKTSPLKEYPPALCKAIAEALCMDIVSTKCDESEVPADLVERCKAMTCQFFGTYIGESRKSKKELTAATDRGAALAAPAVQPSLPSEEEEKRLPATGDAKADVGDESSAVGQQILNFLLGLKTLKRDGAESRQELEQALYAKRFELLFPEEKARQDTPTALANRAPLPQFHALPQQQLLKEFLMSGKLLGGHQSVAHVLYPEAVHWPQQLGGADEDEGKRDLGTTGGSDGLELRPSTAPRRQSAEMVEPEEDAGSDEEEKVEVVLCGKRVQSTVRGRALKDVLVDRAVAKSPKGVQPLPEARFRAAQESRKHLERQVKMEEYQERRIAERIQALELALDDEIYHQQELRKRQKRREIRQQELKKDLEKQIAQKIEAEQVQQEEDKRQKDLEKKEKEKLQRYYKAQKEKVEQWQAEMSSDDFFQDPMERARKKRLAQQKEALLNALAEEERRNEHPPLKRLEVEAKLQEQEDCLEQRPFMAPKAHDQPRPILQMIADSKAKAKPKASPSRGAWRKEAQGVSKRYGLSAEHLRTIEAQLQRTASSIVSAVEKGRAIYSGIQKFVAFIMSVHIAEVMQIFVCIVAGIPVMRTPLQILFLILVTDLPPSIALGMEPGEPGILKLRPRPKTEPIVLGWMWFSMILNGAVLSLVIIGVYIAALVYYCGEILQAEIATIEDSTLQLSKARTVTFISLVWSENVRSYIARSFDKPFYVNLCGNRMMQYAIVLAQIALYSAVFIPFLSDKILVLRGKDIGGEGWALAVIGPCGTLILCELSKVITHYQMKSYQRWLAKKEAENAAKLEAEMASPKKVVEAESSSKEAKEPLASSVDKIEKVERPPAVRL</sequence>
<dbReference type="SUPFAM" id="SSF81665">
    <property type="entry name" value="Calcium ATPase, transmembrane domain M"/>
    <property type="match status" value="1"/>
</dbReference>
<reference evidence="18" key="1">
    <citation type="submission" date="2022-10" db="EMBL/GenBank/DDBJ databases">
        <authorList>
            <person name="Chen Y."/>
            <person name="Dougan E. K."/>
            <person name="Chan C."/>
            <person name="Rhodes N."/>
            <person name="Thang M."/>
        </authorList>
    </citation>
    <scope>NUCLEOTIDE SEQUENCE</scope>
</reference>
<evidence type="ECO:0000256" key="8">
    <source>
        <dbReference type="ARBA" id="ARBA00023053"/>
    </source>
</evidence>
<feature type="region of interest" description="Disordered" evidence="15">
    <location>
        <begin position="2210"/>
        <end position="2239"/>
    </location>
</feature>
<dbReference type="InterPro" id="IPR023214">
    <property type="entry name" value="HAD_sf"/>
</dbReference>
<evidence type="ECO:0000313" key="19">
    <source>
        <dbReference type="EMBL" id="CAL1173518.1"/>
    </source>
</evidence>
<feature type="compositionally biased region" description="Acidic residues" evidence="15">
    <location>
        <begin position="2381"/>
        <end position="2393"/>
    </location>
</feature>
<keyword evidence="2" id="KW-1003">Cell membrane</keyword>
<dbReference type="GO" id="GO:0016887">
    <property type="term" value="F:ATP hydrolysis activity"/>
    <property type="evidence" value="ECO:0007669"/>
    <property type="project" value="InterPro"/>
</dbReference>
<dbReference type="EMBL" id="CAMXCT010006792">
    <property type="protein sequence ID" value="CAI4020143.1"/>
    <property type="molecule type" value="Genomic_DNA"/>
</dbReference>
<proteinExistence type="predicted"/>
<feature type="transmembrane region" description="Helical" evidence="16">
    <location>
        <begin position="2724"/>
        <end position="2743"/>
    </location>
</feature>
<evidence type="ECO:0000259" key="17">
    <source>
        <dbReference type="PROSITE" id="PS00028"/>
    </source>
</evidence>
<dbReference type="SMART" id="SM00831">
    <property type="entry name" value="Cation_ATPase_N"/>
    <property type="match status" value="1"/>
</dbReference>
<dbReference type="GO" id="GO:0005524">
    <property type="term" value="F:ATP binding"/>
    <property type="evidence" value="ECO:0007669"/>
    <property type="project" value="UniProtKB-KW"/>
</dbReference>
<dbReference type="GO" id="GO:0030007">
    <property type="term" value="P:intracellular potassium ion homeostasis"/>
    <property type="evidence" value="ECO:0007669"/>
    <property type="project" value="TreeGrafter"/>
</dbReference>
<feature type="transmembrane region" description="Helical" evidence="16">
    <location>
        <begin position="2851"/>
        <end position="2872"/>
    </location>
</feature>
<organism evidence="18">
    <name type="scientific">Cladocopium goreaui</name>
    <dbReference type="NCBI Taxonomy" id="2562237"/>
    <lineage>
        <taxon>Eukaryota</taxon>
        <taxon>Sar</taxon>
        <taxon>Alveolata</taxon>
        <taxon>Dinophyceae</taxon>
        <taxon>Suessiales</taxon>
        <taxon>Symbiodiniaceae</taxon>
        <taxon>Cladocopium</taxon>
    </lineage>
</organism>
<keyword evidence="3 16" id="KW-0812">Transmembrane</keyword>
<dbReference type="InterPro" id="IPR013087">
    <property type="entry name" value="Znf_C2H2_type"/>
</dbReference>
<evidence type="ECO:0000256" key="16">
    <source>
        <dbReference type="SAM" id="Phobius"/>
    </source>
</evidence>
<dbReference type="InterPro" id="IPR006068">
    <property type="entry name" value="ATPase_P-typ_cation-transptr_C"/>
</dbReference>
<evidence type="ECO:0000256" key="6">
    <source>
        <dbReference type="ARBA" id="ARBA00022967"/>
    </source>
</evidence>
<feature type="compositionally biased region" description="Basic and acidic residues" evidence="15">
    <location>
        <begin position="2961"/>
        <end position="2974"/>
    </location>
</feature>
<keyword evidence="5" id="KW-0067">ATP-binding</keyword>
<feature type="transmembrane region" description="Helical" evidence="16">
    <location>
        <begin position="274"/>
        <end position="296"/>
    </location>
</feature>
<dbReference type="GO" id="GO:0006883">
    <property type="term" value="P:intracellular sodium ion homeostasis"/>
    <property type="evidence" value="ECO:0007669"/>
    <property type="project" value="TreeGrafter"/>
</dbReference>
<feature type="transmembrane region" description="Helical" evidence="16">
    <location>
        <begin position="2764"/>
        <end position="2790"/>
    </location>
</feature>
<dbReference type="EC" id="7.2.2.3" evidence="11"/>
<feature type="compositionally biased region" description="Basic and acidic residues" evidence="15">
    <location>
        <begin position="2223"/>
        <end position="2237"/>
    </location>
</feature>
<dbReference type="GO" id="GO:0005886">
    <property type="term" value="C:plasma membrane"/>
    <property type="evidence" value="ECO:0007669"/>
    <property type="project" value="UniProtKB-SubCell"/>
</dbReference>
<dbReference type="Gene3D" id="2.70.150.10">
    <property type="entry name" value="Calcium-transporting ATPase, cytoplasmic transduction domain A"/>
    <property type="match status" value="1"/>
</dbReference>
<protein>
    <recommendedName>
        <fullName evidence="13">P-type sodium-transporting ATPase4</fullName>
        <ecNumber evidence="11">7.2.2.3</ecNumber>
    </recommendedName>
</protein>
<dbReference type="SUPFAM" id="SSF81653">
    <property type="entry name" value="Calcium ATPase, transduction domain A"/>
    <property type="match status" value="1"/>
</dbReference>
<dbReference type="InterPro" id="IPR004014">
    <property type="entry name" value="ATPase_P-typ_cation-transptr_N"/>
</dbReference>
<dbReference type="PRINTS" id="PR00119">
    <property type="entry name" value="CATATPASE"/>
</dbReference>
<dbReference type="GO" id="GO:1990573">
    <property type="term" value="P:potassium ion import across plasma membrane"/>
    <property type="evidence" value="ECO:0007669"/>
    <property type="project" value="TreeGrafter"/>
</dbReference>
<dbReference type="PANTHER" id="PTHR43294">
    <property type="entry name" value="SODIUM/POTASSIUM-TRANSPORTING ATPASE SUBUNIT ALPHA"/>
    <property type="match status" value="1"/>
</dbReference>
<dbReference type="InterPro" id="IPR018303">
    <property type="entry name" value="ATPase_P-typ_P_site"/>
</dbReference>
<evidence type="ECO:0000256" key="1">
    <source>
        <dbReference type="ARBA" id="ARBA00004651"/>
    </source>
</evidence>
<dbReference type="FunFam" id="3.40.50.1000:FF:000001">
    <property type="entry name" value="Phospholipid-transporting ATPase IC"/>
    <property type="match status" value="1"/>
</dbReference>
<dbReference type="InterPro" id="IPR036412">
    <property type="entry name" value="HAD-like_sf"/>
</dbReference>
<dbReference type="InterPro" id="IPR050510">
    <property type="entry name" value="Cation_transp_ATPase_P-type"/>
</dbReference>
<dbReference type="SUPFAM" id="SSF81660">
    <property type="entry name" value="Metal cation-transporting ATPase, ATP-binding domain N"/>
    <property type="match status" value="1"/>
</dbReference>
<evidence type="ECO:0000256" key="9">
    <source>
        <dbReference type="ARBA" id="ARBA00023136"/>
    </source>
</evidence>
<evidence type="ECO:0000256" key="15">
    <source>
        <dbReference type="SAM" id="MobiDB-lite"/>
    </source>
</evidence>
<comment type="caution">
    <text evidence="18">The sequence shown here is derived from an EMBL/GenBank/DDBJ whole genome shotgun (WGS) entry which is preliminary data.</text>
</comment>
<dbReference type="InterPro" id="IPR001757">
    <property type="entry name" value="P_typ_ATPase"/>
</dbReference>
<feature type="region of interest" description="Disordered" evidence="15">
    <location>
        <begin position="2934"/>
        <end position="2974"/>
    </location>
</feature>
<feature type="domain" description="C2H2-type" evidence="17">
    <location>
        <begin position="1670"/>
        <end position="1691"/>
    </location>
</feature>
<accession>A0A9P1GSQ8</accession>
<dbReference type="PROSITE" id="PS00028">
    <property type="entry name" value="ZINC_FINGER_C2H2_1"/>
    <property type="match status" value="1"/>
</dbReference>
<dbReference type="GO" id="GO:1902600">
    <property type="term" value="P:proton transmembrane transport"/>
    <property type="evidence" value="ECO:0007669"/>
    <property type="project" value="TreeGrafter"/>
</dbReference>
<dbReference type="PANTHER" id="PTHR43294:SF21">
    <property type="entry name" value="CATION TRANSPORTING ATPASE"/>
    <property type="match status" value="1"/>
</dbReference>
<comment type="subcellular location">
    <subcellularLocation>
        <location evidence="1">Cell membrane</location>
        <topology evidence="1">Multi-pass membrane protein</topology>
    </subcellularLocation>
</comment>
<dbReference type="InterPro" id="IPR023298">
    <property type="entry name" value="ATPase_P-typ_TM_dom_sf"/>
</dbReference>
<dbReference type="EMBL" id="CAMXCT030006792">
    <property type="protein sequence ID" value="CAL4807455.1"/>
    <property type="molecule type" value="Genomic_DNA"/>
</dbReference>